<dbReference type="GO" id="GO:0005634">
    <property type="term" value="C:nucleus"/>
    <property type="evidence" value="ECO:0007669"/>
    <property type="project" value="TreeGrafter"/>
</dbReference>
<dbReference type="InterPro" id="IPR042858">
    <property type="entry name" value="DNAJC8"/>
</dbReference>
<dbReference type="Proteomes" id="UP000694564">
    <property type="component" value="Chromosome 7"/>
</dbReference>
<reference evidence="1" key="1">
    <citation type="submission" date="2025-08" db="UniProtKB">
        <authorList>
            <consortium name="Ensembl"/>
        </authorList>
    </citation>
    <scope>IDENTIFICATION</scope>
</reference>
<evidence type="ECO:0000313" key="1">
    <source>
        <dbReference type="Ensembl" id="ENSSVLP00005017978.1"/>
    </source>
</evidence>
<evidence type="ECO:0000313" key="2">
    <source>
        <dbReference type="Proteomes" id="UP000694564"/>
    </source>
</evidence>
<proteinExistence type="predicted"/>
<sequence length="110" mass="12050">MHLTIDYVNQALYIFLGSCGGWAGEIAASGDRGASACRGSTEEAFITFYSEVKQIEKRDSVLTSTNQIERLTHPGSSYFNLNPFEVLHIDPEVIDEEIKEVSAIVHVGAS</sequence>
<dbReference type="Ensembl" id="ENSSVLT00005020007.1">
    <property type="protein sequence ID" value="ENSSVLP00005017978.1"/>
    <property type="gene ID" value="ENSSVLG00005014442.1"/>
</dbReference>
<reference evidence="1" key="2">
    <citation type="submission" date="2025-09" db="UniProtKB">
        <authorList>
            <consortium name="Ensembl"/>
        </authorList>
    </citation>
    <scope>IDENTIFICATION</scope>
</reference>
<dbReference type="GeneTree" id="ENSGT00940000165187"/>
<dbReference type="PANTHER" id="PTHR15606">
    <property type="entry name" value="DNAJ HOMOLOG SUBFAMILY C MEMBER 8/LIPOPOLYSACCHARIDE SPECIFIC RESPONSE-7-RELATED"/>
    <property type="match status" value="1"/>
</dbReference>
<dbReference type="OrthoDB" id="342454at2759"/>
<dbReference type="PANTHER" id="PTHR15606:SF4">
    <property type="entry name" value="DNAJ HOMOLOG SUBFAMILY C MEMBER 8"/>
    <property type="match status" value="1"/>
</dbReference>
<dbReference type="AlphaFoldDB" id="A0A8D2JL59"/>
<name>A0A8D2JL59_SCIVU</name>
<protein>
    <submittedName>
        <fullName evidence="1">Uncharacterized protein</fullName>
    </submittedName>
</protein>
<keyword evidence="2" id="KW-1185">Reference proteome</keyword>
<organism evidence="1 2">
    <name type="scientific">Sciurus vulgaris</name>
    <name type="common">Eurasian red squirrel</name>
    <dbReference type="NCBI Taxonomy" id="55149"/>
    <lineage>
        <taxon>Eukaryota</taxon>
        <taxon>Metazoa</taxon>
        <taxon>Chordata</taxon>
        <taxon>Craniata</taxon>
        <taxon>Vertebrata</taxon>
        <taxon>Euteleostomi</taxon>
        <taxon>Mammalia</taxon>
        <taxon>Eutheria</taxon>
        <taxon>Euarchontoglires</taxon>
        <taxon>Glires</taxon>
        <taxon>Rodentia</taxon>
        <taxon>Sciuromorpha</taxon>
        <taxon>Sciuridae</taxon>
        <taxon>Sciurinae</taxon>
        <taxon>Sciurini</taxon>
        <taxon>Sciurus</taxon>
    </lineage>
</organism>
<accession>A0A8D2JL59</accession>